<dbReference type="STRING" id="228230.RMCC_2708"/>
<dbReference type="Gene3D" id="1.10.260.40">
    <property type="entry name" value="lambda repressor-like DNA-binding domains"/>
    <property type="match status" value="1"/>
</dbReference>
<dbReference type="RefSeq" id="WP_051579170.1">
    <property type="nucleotide sequence ID" value="NZ_BCSY01000042.1"/>
</dbReference>
<reference evidence="3" key="2">
    <citation type="submission" date="2016-02" db="EMBL/GenBank/DDBJ databases">
        <title>Draft genome sequence of five rapidly growing Mycobacterium species.</title>
        <authorList>
            <person name="Katahira K."/>
            <person name="Gotou Y."/>
            <person name="Iida K."/>
            <person name="Ogura Y."/>
            <person name="Hayashi T."/>
        </authorList>
    </citation>
    <scope>NUCLEOTIDE SEQUENCE [LARGE SCALE GENOMIC DNA]</scope>
    <source>
        <strain evidence="3">JCM15298</strain>
    </source>
</reference>
<dbReference type="Proteomes" id="UP000069443">
    <property type="component" value="Unassembled WGS sequence"/>
</dbReference>
<accession>A0A100WCE7</accession>
<dbReference type="OrthoDB" id="4640903at2"/>
<dbReference type="AlphaFoldDB" id="A0A100WCE7"/>
<feature type="domain" description="HTH cro/C1-type" evidence="1">
    <location>
        <begin position="28"/>
        <end position="82"/>
    </location>
</feature>
<dbReference type="Pfam" id="PF13560">
    <property type="entry name" value="HTH_31"/>
    <property type="match status" value="1"/>
</dbReference>
<dbReference type="SMART" id="SM00530">
    <property type="entry name" value="HTH_XRE"/>
    <property type="match status" value="1"/>
</dbReference>
<dbReference type="InterPro" id="IPR010982">
    <property type="entry name" value="Lambda_DNA-bd_dom_sf"/>
</dbReference>
<sequence>MGDNTNGTIAEPLRYSSTVTDVAIGAAIRRRRTGARMQLDKLADKAGVNLKVMSRIELGQRPCRVPEMVSIARALRLSPQTLIKEATEIQAAGAAASQAS</sequence>
<dbReference type="SUPFAM" id="SSF47413">
    <property type="entry name" value="lambda repressor-like DNA-binding domains"/>
    <property type="match status" value="1"/>
</dbReference>
<dbReference type="CDD" id="cd00093">
    <property type="entry name" value="HTH_XRE"/>
    <property type="match status" value="1"/>
</dbReference>
<comment type="caution">
    <text evidence="2">The sequence shown here is derived from an EMBL/GenBank/DDBJ whole genome shotgun (WGS) entry which is preliminary data.</text>
</comment>
<proteinExistence type="predicted"/>
<evidence type="ECO:0000259" key="1">
    <source>
        <dbReference type="PROSITE" id="PS50943"/>
    </source>
</evidence>
<protein>
    <submittedName>
        <fullName evidence="2">Helix-turn-helix family protein</fullName>
    </submittedName>
</protein>
<keyword evidence="3" id="KW-1185">Reference proteome</keyword>
<gene>
    <name evidence="2" type="ORF">RMCC_2708</name>
</gene>
<evidence type="ECO:0000313" key="2">
    <source>
        <dbReference type="EMBL" id="GAS95742.1"/>
    </source>
</evidence>
<name>A0A100WCE7_MYCCR</name>
<dbReference type="InterPro" id="IPR001387">
    <property type="entry name" value="Cro/C1-type_HTH"/>
</dbReference>
<dbReference type="GO" id="GO:0003677">
    <property type="term" value="F:DNA binding"/>
    <property type="evidence" value="ECO:0007669"/>
    <property type="project" value="InterPro"/>
</dbReference>
<reference evidence="3" key="1">
    <citation type="journal article" date="2016" name="Genome Announc.">
        <title>Draft Genome Sequences of Five Rapidly Growing Mycobacterium Species, M. thermoresistibile, M. fortuitum subsp. acetamidolyticum, M. canariasense, M. brisbanense, and M. novocastrense.</title>
        <authorList>
            <person name="Katahira K."/>
            <person name="Ogura Y."/>
            <person name="Gotoh Y."/>
            <person name="Hayashi T."/>
        </authorList>
    </citation>
    <scope>NUCLEOTIDE SEQUENCE [LARGE SCALE GENOMIC DNA]</scope>
    <source>
        <strain evidence="3">JCM15298</strain>
    </source>
</reference>
<dbReference type="PROSITE" id="PS50943">
    <property type="entry name" value="HTH_CROC1"/>
    <property type="match status" value="1"/>
</dbReference>
<evidence type="ECO:0000313" key="3">
    <source>
        <dbReference type="Proteomes" id="UP000069443"/>
    </source>
</evidence>
<dbReference type="EMBL" id="BCSY01000042">
    <property type="protein sequence ID" value="GAS95742.1"/>
    <property type="molecule type" value="Genomic_DNA"/>
</dbReference>
<organism evidence="2 3">
    <name type="scientific">Mycolicibacterium canariasense</name>
    <name type="common">Mycobacterium canariasense</name>
    <dbReference type="NCBI Taxonomy" id="228230"/>
    <lineage>
        <taxon>Bacteria</taxon>
        <taxon>Bacillati</taxon>
        <taxon>Actinomycetota</taxon>
        <taxon>Actinomycetes</taxon>
        <taxon>Mycobacteriales</taxon>
        <taxon>Mycobacteriaceae</taxon>
        <taxon>Mycolicibacterium</taxon>
    </lineage>
</organism>